<feature type="region of interest" description="Disordered" evidence="1">
    <location>
        <begin position="74"/>
        <end position="127"/>
    </location>
</feature>
<dbReference type="AlphaFoldDB" id="A0A7M5XL83"/>
<reference evidence="2" key="1">
    <citation type="submission" date="2021-01" db="UniProtKB">
        <authorList>
            <consortium name="EnsemblMetazoa"/>
        </authorList>
    </citation>
    <scope>IDENTIFICATION</scope>
</reference>
<keyword evidence="3" id="KW-1185">Reference proteome</keyword>
<dbReference type="OrthoDB" id="5968250at2759"/>
<protein>
    <submittedName>
        <fullName evidence="2">Uncharacterized protein</fullName>
    </submittedName>
</protein>
<proteinExistence type="predicted"/>
<dbReference type="EnsemblMetazoa" id="CLYHEMT025723.1">
    <property type="protein sequence ID" value="CLYHEMP025723.1"/>
    <property type="gene ID" value="CLYHEMG025723"/>
</dbReference>
<evidence type="ECO:0000313" key="3">
    <source>
        <dbReference type="Proteomes" id="UP000594262"/>
    </source>
</evidence>
<name>A0A7M5XL83_9CNID</name>
<feature type="compositionally biased region" description="Acidic residues" evidence="1">
    <location>
        <begin position="103"/>
        <end position="125"/>
    </location>
</feature>
<dbReference type="SUPFAM" id="SSF52540">
    <property type="entry name" value="P-loop containing nucleoside triphosphate hydrolases"/>
    <property type="match status" value="1"/>
</dbReference>
<evidence type="ECO:0000256" key="1">
    <source>
        <dbReference type="SAM" id="MobiDB-lite"/>
    </source>
</evidence>
<dbReference type="Proteomes" id="UP000594262">
    <property type="component" value="Unplaced"/>
</dbReference>
<dbReference type="InterPro" id="IPR027417">
    <property type="entry name" value="P-loop_NTPase"/>
</dbReference>
<organism evidence="2 3">
    <name type="scientific">Clytia hemisphaerica</name>
    <dbReference type="NCBI Taxonomy" id="252671"/>
    <lineage>
        <taxon>Eukaryota</taxon>
        <taxon>Metazoa</taxon>
        <taxon>Cnidaria</taxon>
        <taxon>Hydrozoa</taxon>
        <taxon>Hydroidolina</taxon>
        <taxon>Leptothecata</taxon>
        <taxon>Obeliida</taxon>
        <taxon>Clytiidae</taxon>
        <taxon>Clytia</taxon>
    </lineage>
</organism>
<sequence length="416" mass="47548">MAVSFTSSLRFNPVKKLFLKNFGVSIHFKIKSYGYAAAYKYICKEKPIEEVLHSEGHSPLSRIKTPQTLKAMKTFSQKSSAVKKNERKSTRRRLNLVTSDSSSDGENEVTVMEPEEESDGEEEEPREFLPAKLKPLEVSEFMVREGIRTRKLLMYVAKLRAKNGERDLKAFVVTHSKKFVNELIESTWELEDSEQSIEREKMARLDILAEALHGDCVESCQQHEWLRCAVSILQSNGINVYVFAAAIRNALKNGRGKGNNVLIVGPTTCGKSFLLTPLQLVFNTFSNPSNTKYAWVTLEGKEVALLNDFRWSQECIDWKDFLLLLEGDTVNLPRPKNSFTTDLTIERSNTVPFFSTSIRRFEFIGKGNSRDEGETAMMDTRWQVFTMTKKIVNPKKMEPCRRCFADLVFKGHEHDA</sequence>
<dbReference type="Gene3D" id="3.40.50.300">
    <property type="entry name" value="P-loop containing nucleotide triphosphate hydrolases"/>
    <property type="match status" value="1"/>
</dbReference>
<evidence type="ECO:0000313" key="2">
    <source>
        <dbReference type="EnsemblMetazoa" id="CLYHEMP025723.1"/>
    </source>
</evidence>
<accession>A0A7M5XL83</accession>